<dbReference type="Pfam" id="PF13365">
    <property type="entry name" value="Trypsin_2"/>
    <property type="match status" value="1"/>
</dbReference>
<dbReference type="PRINTS" id="PR00834">
    <property type="entry name" value="PROTEASES2C"/>
</dbReference>
<accession>A0A6V7PLD3</accession>
<reference evidence="3" key="1">
    <citation type="submission" date="2020-07" db="EMBL/GenBank/DDBJ databases">
        <authorList>
            <person name="Lin J."/>
        </authorList>
    </citation>
    <scope>NUCLEOTIDE SEQUENCE</scope>
</reference>
<evidence type="ECO:0000313" key="3">
    <source>
        <dbReference type="EMBL" id="CAD1831634.1"/>
    </source>
</evidence>
<evidence type="ECO:0000259" key="2">
    <source>
        <dbReference type="SMART" id="SM00228"/>
    </source>
</evidence>
<dbReference type="SUPFAM" id="SSF50494">
    <property type="entry name" value="Trypsin-like serine proteases"/>
    <property type="match status" value="1"/>
</dbReference>
<dbReference type="InterPro" id="IPR009003">
    <property type="entry name" value="Peptidase_S1_PA"/>
</dbReference>
<dbReference type="Pfam" id="PF13180">
    <property type="entry name" value="PDZ_2"/>
    <property type="match status" value="1"/>
</dbReference>
<dbReference type="Gene3D" id="2.40.10.120">
    <property type="match status" value="1"/>
</dbReference>
<dbReference type="GO" id="GO:0004252">
    <property type="term" value="F:serine-type endopeptidase activity"/>
    <property type="evidence" value="ECO:0007669"/>
    <property type="project" value="InterPro"/>
</dbReference>
<protein>
    <recommendedName>
        <fullName evidence="2">PDZ domain-containing protein</fullName>
    </recommendedName>
</protein>
<dbReference type="SUPFAM" id="SSF50156">
    <property type="entry name" value="PDZ domain-like"/>
    <property type="match status" value="1"/>
</dbReference>
<dbReference type="PANTHER" id="PTHR47389">
    <property type="entry name" value="OS09G0436400 PROTEIN"/>
    <property type="match status" value="1"/>
</dbReference>
<feature type="domain" description="PDZ" evidence="2">
    <location>
        <begin position="321"/>
        <end position="386"/>
    </location>
</feature>
<sequence length="432" mass="48527">MQSDSRSSEEKMRDFSPWRHEISLGPTSFVIMENTFKNTFRIYDSNADLDIYSKRAALKSSETMASLVSFVGEEILFCASGTTIECNSTDDGIFEAFLLTTTSLLRRSNFEDIVADNIYKGLYLFFLFQIIVHFWDGKSYEGDVIGCDFYYNIATVRIRSEVPLQTAILRDVDDSMPISPEVARDLRETTKPTLGRHSNKFILVPGDKVVAVGRYHTEGYDLMVAPGIFSADCCRLDCKELFRANCKITKVVSSFLPSGIGGPLLNLDGEVIGINFIGRLCTPFLPMNIVSRWWTHFKRHGQFCRPWIRVETANLFSGRVDVLEHIVRKFPNFSKGVIVEKVEQGSPADIAGINPNDVIVQCDGKKVKNFLGKVGQAVELEVIRPHDGAHLTVSVFVSECTLVNRWPLLRGSPNLEEKTSRIDISVIIKALV</sequence>
<dbReference type="InterPro" id="IPR036034">
    <property type="entry name" value="PDZ_sf"/>
</dbReference>
<gene>
    <name evidence="3" type="ORF">CB5_LOCUS14845</name>
</gene>
<dbReference type="InterPro" id="IPR001940">
    <property type="entry name" value="Peptidase_S1C"/>
</dbReference>
<dbReference type="GO" id="GO:0006508">
    <property type="term" value="P:proteolysis"/>
    <property type="evidence" value="ECO:0007669"/>
    <property type="project" value="InterPro"/>
</dbReference>
<dbReference type="EMBL" id="LR862149">
    <property type="protein sequence ID" value="CAD1831634.1"/>
    <property type="molecule type" value="Genomic_DNA"/>
</dbReference>
<evidence type="ECO:0000256" key="1">
    <source>
        <dbReference type="ARBA" id="ARBA00010541"/>
    </source>
</evidence>
<dbReference type="InterPro" id="IPR001478">
    <property type="entry name" value="PDZ"/>
</dbReference>
<comment type="similarity">
    <text evidence="1">Belongs to the peptidase S1C family.</text>
</comment>
<dbReference type="SMART" id="SM00228">
    <property type="entry name" value="PDZ"/>
    <property type="match status" value="1"/>
</dbReference>
<dbReference type="Gene3D" id="2.30.42.10">
    <property type="match status" value="1"/>
</dbReference>
<name>A0A6V7PLD3_ANACO</name>
<proteinExistence type="inferred from homology"/>
<organism evidence="3">
    <name type="scientific">Ananas comosus var. bracteatus</name>
    <name type="common">red pineapple</name>
    <dbReference type="NCBI Taxonomy" id="296719"/>
    <lineage>
        <taxon>Eukaryota</taxon>
        <taxon>Viridiplantae</taxon>
        <taxon>Streptophyta</taxon>
        <taxon>Embryophyta</taxon>
        <taxon>Tracheophyta</taxon>
        <taxon>Spermatophyta</taxon>
        <taxon>Magnoliopsida</taxon>
        <taxon>Liliopsida</taxon>
        <taxon>Poales</taxon>
        <taxon>Bromeliaceae</taxon>
        <taxon>Bromelioideae</taxon>
        <taxon>Ananas</taxon>
    </lineage>
</organism>
<dbReference type="AlphaFoldDB" id="A0A6V7PLD3"/>
<dbReference type="PANTHER" id="PTHR47389:SF4">
    <property type="entry name" value="OS09G0436400 PROTEIN"/>
    <property type="match status" value="1"/>
</dbReference>